<evidence type="ECO:0000313" key="2">
    <source>
        <dbReference type="EMBL" id="PIU99636.1"/>
    </source>
</evidence>
<reference evidence="3" key="1">
    <citation type="submission" date="2017-09" db="EMBL/GenBank/DDBJ databases">
        <title>Depth-based differentiation of microbial function through sediment-hosted aquifers and enrichment of novel symbionts in the deep terrestrial subsurface.</title>
        <authorList>
            <person name="Probst A.J."/>
            <person name="Ladd B."/>
            <person name="Jarett J.K."/>
            <person name="Geller-Mcgrath D.E."/>
            <person name="Sieber C.M.K."/>
            <person name="Emerson J.B."/>
            <person name="Anantharaman K."/>
            <person name="Thomas B.C."/>
            <person name="Malmstrom R."/>
            <person name="Stieglmeier M."/>
            <person name="Klingl A."/>
            <person name="Woyke T."/>
            <person name="Ryan C.M."/>
            <person name="Banfield J.F."/>
        </authorList>
    </citation>
    <scope>NUCLEOTIDE SEQUENCE [LARGE SCALE GENOMIC DNA]</scope>
</reference>
<name>A0A2M7B931_9BACT</name>
<organism evidence="2 3">
    <name type="scientific">Candidatus Tagabacteria bacterium CG03_land_8_20_14_0_80_41_22</name>
    <dbReference type="NCBI Taxonomy" id="1975020"/>
    <lineage>
        <taxon>Bacteria</taxon>
        <taxon>Candidatus Tagaibacteriota</taxon>
    </lineage>
</organism>
<accession>A0A2M7B931</accession>
<comment type="caution">
    <text evidence="2">The sequence shown here is derived from an EMBL/GenBank/DDBJ whole genome shotgun (WGS) entry which is preliminary data.</text>
</comment>
<dbReference type="Pfam" id="PF20803">
    <property type="entry name" value="PaaX_M"/>
    <property type="match status" value="1"/>
</dbReference>
<evidence type="ECO:0000259" key="1">
    <source>
        <dbReference type="Pfam" id="PF20803"/>
    </source>
</evidence>
<sequence length="186" mass="22256">MAKYSTLGKKILLLLGAGIALSFAGTPGRQFKILKDLPKEWKKIDQARLRRLVREFYRDRLVDFQEEKDGQIKVIITEEGKKKILRYKIDEMKINIPSRWDGIWRLVMFDIPEKKRFVRDALRNKLRELDFKELQKSVFIFPYRCENEVDFIVEVFDIRSYVRYAEVKNITNEAELKLHFQKLGIL</sequence>
<gene>
    <name evidence="2" type="ORF">COS58_01360</name>
</gene>
<proteinExistence type="predicted"/>
<dbReference type="Gene3D" id="3.30.70.2650">
    <property type="match status" value="1"/>
</dbReference>
<evidence type="ECO:0000313" key="3">
    <source>
        <dbReference type="Proteomes" id="UP000228561"/>
    </source>
</evidence>
<dbReference type="EMBL" id="PEVG01000015">
    <property type="protein sequence ID" value="PIU99636.1"/>
    <property type="molecule type" value="Genomic_DNA"/>
</dbReference>
<protein>
    <recommendedName>
        <fullName evidence="1">Transcriptional repressor PaaX-like central Cas2-like domain-containing protein</fullName>
    </recommendedName>
</protein>
<dbReference type="Proteomes" id="UP000228561">
    <property type="component" value="Unassembled WGS sequence"/>
</dbReference>
<feature type="domain" description="Transcriptional repressor PaaX-like central Cas2-like" evidence="1">
    <location>
        <begin position="98"/>
        <end position="172"/>
    </location>
</feature>
<dbReference type="AlphaFoldDB" id="A0A2M7B931"/>
<dbReference type="InterPro" id="IPR048846">
    <property type="entry name" value="PaaX-like_central"/>
</dbReference>